<dbReference type="GO" id="GO:0008270">
    <property type="term" value="F:zinc ion binding"/>
    <property type="evidence" value="ECO:0007669"/>
    <property type="project" value="InterPro"/>
</dbReference>
<dbReference type="PANTHER" id="PTHR11533:SF297">
    <property type="entry name" value="AMINOPEPTIDASE N"/>
    <property type="match status" value="1"/>
</dbReference>
<dbReference type="GO" id="GO:0006508">
    <property type="term" value="P:proteolysis"/>
    <property type="evidence" value="ECO:0007669"/>
    <property type="project" value="UniProtKB-KW"/>
</dbReference>
<evidence type="ECO:0000259" key="14">
    <source>
        <dbReference type="Pfam" id="PF01433"/>
    </source>
</evidence>
<dbReference type="SUPFAM" id="SSF63737">
    <property type="entry name" value="Leukotriene A4 hydrolase N-terminal domain"/>
    <property type="match status" value="1"/>
</dbReference>
<evidence type="ECO:0000256" key="1">
    <source>
        <dbReference type="ARBA" id="ARBA00000098"/>
    </source>
</evidence>
<evidence type="ECO:0000256" key="13">
    <source>
        <dbReference type="SAM" id="SignalP"/>
    </source>
</evidence>
<dbReference type="Gene3D" id="1.10.390.10">
    <property type="entry name" value="Neutral Protease Domain 2"/>
    <property type="match status" value="1"/>
</dbReference>
<evidence type="ECO:0000313" key="16">
    <source>
        <dbReference type="EMBL" id="UWZ59823.1"/>
    </source>
</evidence>
<keyword evidence="6" id="KW-0645">Protease</keyword>
<dbReference type="AlphaFoldDB" id="A0A9Q9IR67"/>
<evidence type="ECO:0000256" key="12">
    <source>
        <dbReference type="ARBA" id="ARBA00031533"/>
    </source>
</evidence>
<keyword evidence="9" id="KW-0862">Zinc</keyword>
<evidence type="ECO:0000313" key="17">
    <source>
        <dbReference type="Proteomes" id="UP001058003"/>
    </source>
</evidence>
<keyword evidence="10" id="KW-0482">Metalloprotease</keyword>
<name>A0A9Q9IR67_9ACTN</name>
<evidence type="ECO:0000256" key="11">
    <source>
        <dbReference type="ARBA" id="ARBA00029811"/>
    </source>
</evidence>
<evidence type="ECO:0000256" key="3">
    <source>
        <dbReference type="ARBA" id="ARBA00010136"/>
    </source>
</evidence>
<dbReference type="PANTHER" id="PTHR11533">
    <property type="entry name" value="PROTEASE M1 ZINC METALLOPROTEASE"/>
    <property type="match status" value="1"/>
</dbReference>
<feature type="domain" description="Aminopeptidase N-like N-terminal" evidence="15">
    <location>
        <begin position="48"/>
        <end position="219"/>
    </location>
</feature>
<dbReference type="Gene3D" id="2.60.40.1730">
    <property type="entry name" value="tricorn interacting facor f3 domain"/>
    <property type="match status" value="1"/>
</dbReference>
<dbReference type="InterPro" id="IPR027268">
    <property type="entry name" value="Peptidase_M4/M1_CTD_sf"/>
</dbReference>
<organism evidence="16 17">
    <name type="scientific">Dactylosporangium aurantiacum</name>
    <dbReference type="NCBI Taxonomy" id="35754"/>
    <lineage>
        <taxon>Bacteria</taxon>
        <taxon>Bacillati</taxon>
        <taxon>Actinomycetota</taxon>
        <taxon>Actinomycetes</taxon>
        <taxon>Micromonosporales</taxon>
        <taxon>Micromonosporaceae</taxon>
        <taxon>Dactylosporangium</taxon>
    </lineage>
</organism>
<comment type="cofactor">
    <cofactor evidence="2">
        <name>Zn(2+)</name>
        <dbReference type="ChEBI" id="CHEBI:29105"/>
    </cofactor>
</comment>
<evidence type="ECO:0000256" key="4">
    <source>
        <dbReference type="ARBA" id="ARBA00012564"/>
    </source>
</evidence>
<evidence type="ECO:0000256" key="8">
    <source>
        <dbReference type="ARBA" id="ARBA00022801"/>
    </source>
</evidence>
<dbReference type="EMBL" id="CP073767">
    <property type="protein sequence ID" value="UWZ59823.1"/>
    <property type="molecule type" value="Genomic_DNA"/>
</dbReference>
<comment type="catalytic activity">
    <reaction evidence="1">
        <text>Release of an N-terminal amino acid, Xaa-|-Yaa- from a peptide, amide or arylamide. Xaa is preferably Ala, but may be most amino acids including Pro (slow action). When a terminal hydrophobic residue is followed by a prolyl residue, the two may be released as an intact Xaa-Pro dipeptide.</text>
        <dbReference type="EC" id="3.4.11.2"/>
    </reaction>
</comment>
<feature type="signal peptide" evidence="13">
    <location>
        <begin position="1"/>
        <end position="16"/>
    </location>
</feature>
<keyword evidence="13" id="KW-0732">Signal</keyword>
<dbReference type="InterPro" id="IPR045357">
    <property type="entry name" value="Aminopeptidase_N-like_N"/>
</dbReference>
<dbReference type="Pfam" id="PF01433">
    <property type="entry name" value="Peptidase_M1"/>
    <property type="match status" value="1"/>
</dbReference>
<accession>A0A9Q9IR67</accession>
<comment type="similarity">
    <text evidence="3">Belongs to the peptidase M1 family.</text>
</comment>
<evidence type="ECO:0000256" key="5">
    <source>
        <dbReference type="ARBA" id="ARBA00015611"/>
    </source>
</evidence>
<evidence type="ECO:0000256" key="9">
    <source>
        <dbReference type="ARBA" id="ARBA00022833"/>
    </source>
</evidence>
<gene>
    <name evidence="16" type="ORF">Daura_29450</name>
</gene>
<evidence type="ECO:0000256" key="7">
    <source>
        <dbReference type="ARBA" id="ARBA00022723"/>
    </source>
</evidence>
<dbReference type="EC" id="3.4.11.2" evidence="4"/>
<dbReference type="InterPro" id="IPR014782">
    <property type="entry name" value="Peptidase_M1_dom"/>
</dbReference>
<dbReference type="PRINTS" id="PR00756">
    <property type="entry name" value="ALADIPTASE"/>
</dbReference>
<dbReference type="InterPro" id="IPR001930">
    <property type="entry name" value="Peptidase_M1"/>
</dbReference>
<keyword evidence="7" id="KW-0479">Metal-binding</keyword>
<evidence type="ECO:0000259" key="15">
    <source>
        <dbReference type="Pfam" id="PF17900"/>
    </source>
</evidence>
<evidence type="ECO:0000256" key="10">
    <source>
        <dbReference type="ARBA" id="ARBA00023049"/>
    </source>
</evidence>
<sequence>MALALALLLPAAPATAATATGGPFTPGSAGIGDPQYPTAGNGGYDVRHYDLAVRYQPDTRHLDGHATITATATQSLSRFNLDLMDLTVTGVTVDGRPATWARDGDELVVTPARGLPAGRPFVVAVRYGGVPRTFRIPEIPLESLFMPTADGALVAGEPQSGASWFPVNEHPRDKATYTVAITVPAGLTALSNGIPRGSTTRAGWTTWRWASTSPMASYLSTIAIGRWRLDQHPHDGRQTIIAVDETLPPTLADDAVGRTDEITDYLETLFGPYPFEANGAIVDKHDPLLFALETQTRPIYPAGFFADGPNPFDDGIVAHELAHQWFGDSVSVRYWRDLWLNEGFATYAEWLWGEHDGFMTVREQFNQFYDTPVDDLFWNPPPYDPAADSPFVVSVYQRGAMTLHALRLRIGEAAFWRTMRTWTATYRHGNASTPDFVALAEHESGQDLAAFFAAWLTGAAKPPNPDPLPPGVRAAAAPPAACATVPHAGCRARR</sequence>
<dbReference type="CDD" id="cd09603">
    <property type="entry name" value="M1_APN_like"/>
    <property type="match status" value="1"/>
</dbReference>
<reference evidence="16" key="1">
    <citation type="submission" date="2021-04" db="EMBL/GenBank/DDBJ databases">
        <title>Dactylosporangium aurantiacum NRRL B-8018 full assembly.</title>
        <authorList>
            <person name="Hartkoorn R.C."/>
            <person name="Beaudoing E."/>
            <person name="Hot D."/>
        </authorList>
    </citation>
    <scope>NUCLEOTIDE SEQUENCE</scope>
    <source>
        <strain evidence="16">NRRL B-8018</strain>
    </source>
</reference>
<feature type="domain" description="Peptidase M1 membrane alanine aminopeptidase" evidence="14">
    <location>
        <begin position="316"/>
        <end position="455"/>
    </location>
</feature>
<evidence type="ECO:0000256" key="2">
    <source>
        <dbReference type="ARBA" id="ARBA00001947"/>
    </source>
</evidence>
<keyword evidence="8" id="KW-0378">Hydrolase</keyword>
<dbReference type="Pfam" id="PF17900">
    <property type="entry name" value="Peptidase_M1_N"/>
    <property type="match status" value="1"/>
</dbReference>
<evidence type="ECO:0000256" key="6">
    <source>
        <dbReference type="ARBA" id="ARBA00022670"/>
    </source>
</evidence>
<protein>
    <recommendedName>
        <fullName evidence="5">Aminopeptidase N</fullName>
        <ecNumber evidence="4">3.4.11.2</ecNumber>
    </recommendedName>
    <alternativeName>
        <fullName evidence="11">Alanine aminopeptidase</fullName>
    </alternativeName>
    <alternativeName>
        <fullName evidence="12">Lysyl aminopeptidase</fullName>
    </alternativeName>
</protein>
<feature type="chain" id="PRO_5040459891" description="Aminopeptidase N" evidence="13">
    <location>
        <begin position="17"/>
        <end position="494"/>
    </location>
</feature>
<dbReference type="InterPro" id="IPR050344">
    <property type="entry name" value="Peptidase_M1_aminopeptidases"/>
</dbReference>
<dbReference type="Proteomes" id="UP001058003">
    <property type="component" value="Chromosome"/>
</dbReference>
<proteinExistence type="inferred from homology"/>
<dbReference type="InterPro" id="IPR042097">
    <property type="entry name" value="Aminopeptidase_N-like_N_sf"/>
</dbReference>
<dbReference type="KEGG" id="daur:Daura_29450"/>
<dbReference type="GO" id="GO:0016285">
    <property type="term" value="F:alanyl aminopeptidase activity"/>
    <property type="evidence" value="ECO:0007669"/>
    <property type="project" value="UniProtKB-EC"/>
</dbReference>
<dbReference type="SUPFAM" id="SSF55486">
    <property type="entry name" value="Metalloproteases ('zincins'), catalytic domain"/>
    <property type="match status" value="1"/>
</dbReference>
<keyword evidence="17" id="KW-1185">Reference proteome</keyword>
<dbReference type="GO" id="GO:0008237">
    <property type="term" value="F:metallopeptidase activity"/>
    <property type="evidence" value="ECO:0007669"/>
    <property type="project" value="UniProtKB-KW"/>
</dbReference>